<feature type="region of interest" description="Disordered" evidence="8">
    <location>
        <begin position="1"/>
        <end position="20"/>
    </location>
</feature>
<dbReference type="AlphaFoldDB" id="A0A1T4RKV0"/>
<feature type="domain" description="Glycosyltransferase 2-like" evidence="9">
    <location>
        <begin position="25"/>
        <end position="186"/>
    </location>
</feature>
<dbReference type="STRING" id="1122188.SAMN02745674_02230"/>
<dbReference type="InterPro" id="IPR029044">
    <property type="entry name" value="Nucleotide-diphossugar_trans"/>
</dbReference>
<dbReference type="InterPro" id="IPR001173">
    <property type="entry name" value="Glyco_trans_2-like"/>
</dbReference>
<keyword evidence="7" id="KW-0472">Membrane</keyword>
<keyword evidence="6" id="KW-1133">Transmembrane helix</keyword>
<evidence type="ECO:0000256" key="3">
    <source>
        <dbReference type="ARBA" id="ARBA00022679"/>
    </source>
</evidence>
<keyword evidence="11" id="KW-1185">Reference proteome</keyword>
<dbReference type="CDD" id="cd04179">
    <property type="entry name" value="DPM_DPG-synthase_like"/>
    <property type="match status" value="1"/>
</dbReference>
<evidence type="ECO:0000256" key="7">
    <source>
        <dbReference type="ARBA" id="ARBA00023136"/>
    </source>
</evidence>
<evidence type="ECO:0000313" key="10">
    <source>
        <dbReference type="EMBL" id="SKA16378.1"/>
    </source>
</evidence>
<evidence type="ECO:0000313" key="11">
    <source>
        <dbReference type="Proteomes" id="UP000190061"/>
    </source>
</evidence>
<evidence type="ECO:0000259" key="9">
    <source>
        <dbReference type="Pfam" id="PF00535"/>
    </source>
</evidence>
<evidence type="ECO:0000256" key="5">
    <source>
        <dbReference type="ARBA" id="ARBA00022985"/>
    </source>
</evidence>
<dbReference type="InterPro" id="IPR050256">
    <property type="entry name" value="Glycosyltransferase_2"/>
</dbReference>
<evidence type="ECO:0000256" key="6">
    <source>
        <dbReference type="ARBA" id="ARBA00022989"/>
    </source>
</evidence>
<dbReference type="Pfam" id="PF00535">
    <property type="entry name" value="Glycos_transf_2"/>
    <property type="match status" value="1"/>
</dbReference>
<dbReference type="GO" id="GO:0009103">
    <property type="term" value="P:lipopolysaccharide biosynthetic process"/>
    <property type="evidence" value="ECO:0007669"/>
    <property type="project" value="UniProtKB-KW"/>
</dbReference>
<evidence type="ECO:0000256" key="1">
    <source>
        <dbReference type="ARBA" id="ARBA00022475"/>
    </source>
</evidence>
<keyword evidence="3 10" id="KW-0808">Transferase</keyword>
<dbReference type="GO" id="GO:0099621">
    <property type="term" value="F:undecaprenyl-phosphate 4-deoxy-4-formamido-L-arabinose transferase activity"/>
    <property type="evidence" value="ECO:0007669"/>
    <property type="project" value="TreeGrafter"/>
</dbReference>
<keyword evidence="2 10" id="KW-0328">Glycosyltransferase</keyword>
<protein>
    <submittedName>
        <fullName evidence="10">Dolichol-phosphate mannosyltransferase</fullName>
    </submittedName>
</protein>
<sequence>MYSTATHSRPPHSATDMGRGRPALSVVIPVHNEGGNIAPLIEEVVAVLGQTEHFEIVCVDDASTDSSLEVLKDLALAHPSLTVLAHQRQAGQSTALRNGVKAARGAWVATLDGDGQNDPADLPAMLAALRAAPATVKLVGGWRTDRRDSWSKRAGSRFANELRRWLLADGTPDTGCGIKLFQREAFLDLPYFDHMHRYLPALVQRVGWETMSVPVRHRERRSGKSNYTNIARARVGIADLFGVAWLMRRSRVVPVHRVTRPAMEIVSSAGAR</sequence>
<gene>
    <name evidence="10" type="ORF">SAMN02745674_02230</name>
</gene>
<keyword evidence="5" id="KW-0448">Lipopolysaccharide biosynthesis</keyword>
<dbReference type="PANTHER" id="PTHR48090">
    <property type="entry name" value="UNDECAPRENYL-PHOSPHATE 4-DEOXY-4-FORMAMIDO-L-ARABINOSE TRANSFERASE-RELATED"/>
    <property type="match status" value="1"/>
</dbReference>
<accession>A0A1T4RKV0</accession>
<name>A0A1T4RKV0_9GAMM</name>
<dbReference type="Gene3D" id="3.90.550.10">
    <property type="entry name" value="Spore Coat Polysaccharide Biosynthesis Protein SpsA, Chain A"/>
    <property type="match status" value="1"/>
</dbReference>
<dbReference type="Proteomes" id="UP000190061">
    <property type="component" value="Unassembled WGS sequence"/>
</dbReference>
<keyword evidence="4" id="KW-0812">Transmembrane</keyword>
<proteinExistence type="predicted"/>
<evidence type="ECO:0000256" key="4">
    <source>
        <dbReference type="ARBA" id="ARBA00022692"/>
    </source>
</evidence>
<dbReference type="GO" id="GO:0005886">
    <property type="term" value="C:plasma membrane"/>
    <property type="evidence" value="ECO:0007669"/>
    <property type="project" value="TreeGrafter"/>
</dbReference>
<dbReference type="EMBL" id="FUXP01000009">
    <property type="protein sequence ID" value="SKA16378.1"/>
    <property type="molecule type" value="Genomic_DNA"/>
</dbReference>
<evidence type="ECO:0000256" key="2">
    <source>
        <dbReference type="ARBA" id="ARBA00022676"/>
    </source>
</evidence>
<dbReference type="PANTHER" id="PTHR48090:SF3">
    <property type="entry name" value="UNDECAPRENYL-PHOSPHATE 4-DEOXY-4-FORMAMIDO-L-ARABINOSE TRANSFERASE"/>
    <property type="match status" value="1"/>
</dbReference>
<evidence type="ECO:0000256" key="8">
    <source>
        <dbReference type="SAM" id="MobiDB-lite"/>
    </source>
</evidence>
<organism evidence="10 11">
    <name type="scientific">Lysobacter spongiicola DSM 21749</name>
    <dbReference type="NCBI Taxonomy" id="1122188"/>
    <lineage>
        <taxon>Bacteria</taxon>
        <taxon>Pseudomonadati</taxon>
        <taxon>Pseudomonadota</taxon>
        <taxon>Gammaproteobacteria</taxon>
        <taxon>Lysobacterales</taxon>
        <taxon>Lysobacteraceae</taxon>
        <taxon>Novilysobacter</taxon>
    </lineage>
</organism>
<dbReference type="SUPFAM" id="SSF53448">
    <property type="entry name" value="Nucleotide-diphospho-sugar transferases"/>
    <property type="match status" value="1"/>
</dbReference>
<reference evidence="10 11" key="1">
    <citation type="submission" date="2017-02" db="EMBL/GenBank/DDBJ databases">
        <authorList>
            <person name="Peterson S.W."/>
        </authorList>
    </citation>
    <scope>NUCLEOTIDE SEQUENCE [LARGE SCALE GENOMIC DNA]</scope>
    <source>
        <strain evidence="10 11">DSM 21749</strain>
    </source>
</reference>
<dbReference type="FunFam" id="3.90.550.10:FF:000170">
    <property type="entry name" value="Dolichol-phosphate mannosyltransferase"/>
    <property type="match status" value="1"/>
</dbReference>
<keyword evidence="1" id="KW-1003">Cell membrane</keyword>